<protein>
    <recommendedName>
        <fullName evidence="3">Transposase</fullName>
    </recommendedName>
</protein>
<dbReference type="PaxDb" id="449447-MAE_30170"/>
<dbReference type="EnsemblBacteria" id="BAG02839">
    <property type="protein sequence ID" value="BAG02839"/>
    <property type="gene ID" value="MAE_30170"/>
</dbReference>
<dbReference type="KEGG" id="mar:MAE_30170"/>
<dbReference type="Proteomes" id="UP000001510">
    <property type="component" value="Chromosome"/>
</dbReference>
<organism evidence="1 2">
    <name type="scientific">Microcystis aeruginosa (strain NIES-843 / IAM M-2473)</name>
    <dbReference type="NCBI Taxonomy" id="449447"/>
    <lineage>
        <taxon>Bacteria</taxon>
        <taxon>Bacillati</taxon>
        <taxon>Cyanobacteriota</taxon>
        <taxon>Cyanophyceae</taxon>
        <taxon>Oscillatoriophycideae</taxon>
        <taxon>Chroococcales</taxon>
        <taxon>Microcystaceae</taxon>
        <taxon>Microcystis</taxon>
    </lineage>
</organism>
<dbReference type="STRING" id="449447.MAE_30170"/>
<evidence type="ECO:0008006" key="3">
    <source>
        <dbReference type="Google" id="ProtNLM"/>
    </source>
</evidence>
<name>B0JKQ0_MICAN</name>
<accession>B0JKQ0</accession>
<reference evidence="1 2" key="1">
    <citation type="journal article" date="2007" name="DNA Res.">
        <title>Complete genomic structure of the bloom-forming toxic cyanobacterium Microcystis aeruginosa NIES-843.</title>
        <authorList>
            <person name="Kaneko T."/>
            <person name="Nakajima N."/>
            <person name="Okamoto S."/>
            <person name="Suzuki I."/>
            <person name="Tanabe Y."/>
            <person name="Tamaoki M."/>
            <person name="Nakamura Y."/>
            <person name="Kasai F."/>
            <person name="Watanabe A."/>
            <person name="Kawashima K."/>
            <person name="Kishida Y."/>
            <person name="Ono A."/>
            <person name="Shimizu Y."/>
            <person name="Takahashi C."/>
            <person name="Minami C."/>
            <person name="Fujishiro T."/>
            <person name="Kohara M."/>
            <person name="Katoh M."/>
            <person name="Nakazaki N."/>
            <person name="Nakayama S."/>
            <person name="Yamada M."/>
            <person name="Tabata S."/>
            <person name="Watanabe M.M."/>
        </authorList>
    </citation>
    <scope>NUCLEOTIDE SEQUENCE [LARGE SCALE GENOMIC DNA]</scope>
    <source>
        <strain evidence="2">NIES-843 / IAM M-247</strain>
    </source>
</reference>
<evidence type="ECO:0000313" key="2">
    <source>
        <dbReference type="Proteomes" id="UP000001510"/>
    </source>
</evidence>
<keyword evidence="2" id="KW-1185">Reference proteome</keyword>
<dbReference type="HOGENOM" id="CLU_3100872_0_0_3"/>
<sequence length="51" mass="5913">MLSFLAMLIFSRRSSAVGRQPDKLLSMGFVRLRPYTLRNRSVRCVLPRCGR</sequence>
<gene>
    <name evidence="1" type="ordered locus">MAE_30170</name>
</gene>
<evidence type="ECO:0000313" key="1">
    <source>
        <dbReference type="EMBL" id="BAG02839.1"/>
    </source>
</evidence>
<dbReference type="EMBL" id="AP009552">
    <property type="protein sequence ID" value="BAG02839.1"/>
    <property type="molecule type" value="Genomic_DNA"/>
</dbReference>
<proteinExistence type="predicted"/>
<dbReference type="AlphaFoldDB" id="B0JKQ0"/>